<name>A0A9W7E685_9STRA</name>
<dbReference type="InterPro" id="IPR029058">
    <property type="entry name" value="AB_hydrolase_fold"/>
</dbReference>
<dbReference type="Pfam" id="PF01738">
    <property type="entry name" value="DLH"/>
    <property type="match status" value="1"/>
</dbReference>
<dbReference type="Gene3D" id="3.40.50.1820">
    <property type="entry name" value="alpha/beta hydrolase"/>
    <property type="match status" value="1"/>
</dbReference>
<dbReference type="SUPFAM" id="SSF53474">
    <property type="entry name" value="alpha/beta-Hydrolases"/>
    <property type="match status" value="1"/>
</dbReference>
<dbReference type="AlphaFoldDB" id="A0A9W7E685"/>
<sequence>MKTINNVEVYVTGSGPEAVVMFHDIFGLHTGRHKQIADELASRDLTVVVPDFFGNESSEFAGGLNKKEERGYGGGLARFMYLLISGKFKAFRQQHPWDPVCKKIWVDTIAPYVKNDLKCTSVGLLSFCWGAYPAVHATALNPPASNLPVRANVCFHPSFDRTAANWSEDQEQLVKAAGKIPTLIVATGMESKDWKPEGQAHQWMKESGNNVKWVETKQKHGFMTRGDMTGDLELAKDIEKYLEEAIVMLKKAN</sequence>
<dbReference type="InterPro" id="IPR002925">
    <property type="entry name" value="Dienelactn_hydro"/>
</dbReference>
<reference evidence="3" key="1">
    <citation type="journal article" date="2023" name="Commun. Biol.">
        <title>Genome analysis of Parmales, the sister group of diatoms, reveals the evolutionary specialization of diatoms from phago-mixotrophs to photoautotrophs.</title>
        <authorList>
            <person name="Ban H."/>
            <person name="Sato S."/>
            <person name="Yoshikawa S."/>
            <person name="Yamada K."/>
            <person name="Nakamura Y."/>
            <person name="Ichinomiya M."/>
            <person name="Sato N."/>
            <person name="Blanc-Mathieu R."/>
            <person name="Endo H."/>
            <person name="Kuwata A."/>
            <person name="Ogata H."/>
        </authorList>
    </citation>
    <scope>NUCLEOTIDE SEQUENCE [LARGE SCALE GENOMIC DNA]</scope>
</reference>
<dbReference type="EMBL" id="BLQM01000132">
    <property type="protein sequence ID" value="GMH67562.1"/>
    <property type="molecule type" value="Genomic_DNA"/>
</dbReference>
<dbReference type="GO" id="GO:0016787">
    <property type="term" value="F:hydrolase activity"/>
    <property type="evidence" value="ECO:0007669"/>
    <property type="project" value="InterPro"/>
</dbReference>
<protein>
    <recommendedName>
        <fullName evidence="1">Dienelactone hydrolase domain-containing protein</fullName>
    </recommendedName>
</protein>
<evidence type="ECO:0000259" key="1">
    <source>
        <dbReference type="Pfam" id="PF01738"/>
    </source>
</evidence>
<dbReference type="PANTHER" id="PTHR17630">
    <property type="entry name" value="DIENELACTONE HYDROLASE"/>
    <property type="match status" value="1"/>
</dbReference>
<feature type="domain" description="Dienelactone hydrolase" evidence="1">
    <location>
        <begin position="17"/>
        <end position="227"/>
    </location>
</feature>
<organism evidence="2 3">
    <name type="scientific">Triparma laevis f. inornata</name>
    <dbReference type="NCBI Taxonomy" id="1714386"/>
    <lineage>
        <taxon>Eukaryota</taxon>
        <taxon>Sar</taxon>
        <taxon>Stramenopiles</taxon>
        <taxon>Ochrophyta</taxon>
        <taxon>Bolidophyceae</taxon>
        <taxon>Parmales</taxon>
        <taxon>Triparmaceae</taxon>
        <taxon>Triparma</taxon>
    </lineage>
</organism>
<comment type="caution">
    <text evidence="2">The sequence shown here is derived from an EMBL/GenBank/DDBJ whole genome shotgun (WGS) entry which is preliminary data.</text>
</comment>
<gene>
    <name evidence="2" type="ORF">TL16_g04710</name>
</gene>
<evidence type="ECO:0000313" key="3">
    <source>
        <dbReference type="Proteomes" id="UP001162640"/>
    </source>
</evidence>
<proteinExistence type="predicted"/>
<dbReference type="PANTHER" id="PTHR17630:SF44">
    <property type="entry name" value="PROTEIN AIM2"/>
    <property type="match status" value="1"/>
</dbReference>
<dbReference type="Proteomes" id="UP001162640">
    <property type="component" value="Unassembled WGS sequence"/>
</dbReference>
<evidence type="ECO:0000313" key="2">
    <source>
        <dbReference type="EMBL" id="GMH67562.1"/>
    </source>
</evidence>
<accession>A0A9W7E685</accession>